<dbReference type="EMBL" id="BARU01006672">
    <property type="protein sequence ID" value="GAH35291.1"/>
    <property type="molecule type" value="Genomic_DNA"/>
</dbReference>
<proteinExistence type="predicted"/>
<accession>X1EPF5</accession>
<evidence type="ECO:0000313" key="1">
    <source>
        <dbReference type="EMBL" id="GAH35291.1"/>
    </source>
</evidence>
<dbReference type="AlphaFoldDB" id="X1EPF5"/>
<gene>
    <name evidence="1" type="ORF">S03H2_13142</name>
</gene>
<comment type="caution">
    <text evidence="1">The sequence shown here is derived from an EMBL/GenBank/DDBJ whole genome shotgun (WGS) entry which is preliminary data.</text>
</comment>
<reference evidence="1" key="1">
    <citation type="journal article" date="2014" name="Front. Microbiol.">
        <title>High frequency of phylogenetically diverse reductive dehalogenase-homologous genes in deep subseafloor sedimentary metagenomes.</title>
        <authorList>
            <person name="Kawai M."/>
            <person name="Futagami T."/>
            <person name="Toyoda A."/>
            <person name="Takaki Y."/>
            <person name="Nishi S."/>
            <person name="Hori S."/>
            <person name="Arai W."/>
            <person name="Tsubouchi T."/>
            <person name="Morono Y."/>
            <person name="Uchiyama I."/>
            <person name="Ito T."/>
            <person name="Fujiyama A."/>
            <person name="Inagaki F."/>
            <person name="Takami H."/>
        </authorList>
    </citation>
    <scope>NUCLEOTIDE SEQUENCE</scope>
    <source>
        <strain evidence="1">Expedition CK06-06</strain>
    </source>
</reference>
<feature type="non-terminal residue" evidence="1">
    <location>
        <position position="37"/>
    </location>
</feature>
<organism evidence="1">
    <name type="scientific">marine sediment metagenome</name>
    <dbReference type="NCBI Taxonomy" id="412755"/>
    <lineage>
        <taxon>unclassified sequences</taxon>
        <taxon>metagenomes</taxon>
        <taxon>ecological metagenomes</taxon>
    </lineage>
</organism>
<sequence>MCPAEIACSNSAIFFLSVLNGNYDYLSNGFPPTYPDG</sequence>
<name>X1EPF5_9ZZZZ</name>
<protein>
    <submittedName>
        <fullName evidence="1">Uncharacterized protein</fullName>
    </submittedName>
</protein>